<proteinExistence type="predicted"/>
<dbReference type="EMBL" id="CP017834">
    <property type="protein sequence ID" value="APJ04434.1"/>
    <property type="molecule type" value="Genomic_DNA"/>
</dbReference>
<dbReference type="KEGG" id="saqi:AXG55_11155"/>
<feature type="compositionally biased region" description="Basic and acidic residues" evidence="1">
    <location>
        <begin position="271"/>
        <end position="283"/>
    </location>
</feature>
<dbReference type="OrthoDB" id="5290422at2"/>
<name>A0A1L4D2L4_9BACT</name>
<organism evidence="4 5">
    <name type="scientific">Silvanigrella aquatica</name>
    <dbReference type="NCBI Taxonomy" id="1915309"/>
    <lineage>
        <taxon>Bacteria</taxon>
        <taxon>Pseudomonadati</taxon>
        <taxon>Bdellovibrionota</taxon>
        <taxon>Oligoflexia</taxon>
        <taxon>Silvanigrellales</taxon>
        <taxon>Silvanigrellaceae</taxon>
        <taxon>Silvanigrella</taxon>
    </lineage>
</organism>
<dbReference type="RefSeq" id="WP_148698190.1">
    <property type="nucleotide sequence ID" value="NZ_CP017834.1"/>
</dbReference>
<evidence type="ECO:0000256" key="2">
    <source>
        <dbReference type="SAM" id="SignalP"/>
    </source>
</evidence>
<dbReference type="PANTHER" id="PTHR38731">
    <property type="entry name" value="LIPL45-RELATED LIPOPROTEIN-RELATED"/>
    <property type="match status" value="1"/>
</dbReference>
<evidence type="ECO:0000259" key="3">
    <source>
        <dbReference type="Pfam" id="PF04773"/>
    </source>
</evidence>
<accession>A0A1L4D2L4</accession>
<dbReference type="STRING" id="1915309.AXG55_11155"/>
<dbReference type="Pfam" id="PF04773">
    <property type="entry name" value="FecR"/>
    <property type="match status" value="1"/>
</dbReference>
<feature type="chain" id="PRO_5012318029" description="FecR protein domain-containing protein" evidence="2">
    <location>
        <begin position="26"/>
        <end position="499"/>
    </location>
</feature>
<reference evidence="4 5" key="1">
    <citation type="submission" date="2016-10" db="EMBL/GenBank/DDBJ databases">
        <title>Silvanigrella aquatica sp. nov., isolated from a freshwater lake located in the Black Forest, Germany, description of Silvanigrellaceae fam. nov., Silvanigrellales ord. nov., reclassification of the order Bdellovibrionales in the class Oligoflexia, reclassification of the families Bacteriovoracaceae and Halobacteriovoraceae in the new order Bacteriovoracales ord. nov., and reclassification of the family Pseudobacteriovoracaceae in the order Oligoflexiales.</title>
        <authorList>
            <person name="Hahn M.W."/>
            <person name="Schmidt J."/>
            <person name="Koll U."/>
            <person name="Rohde M."/>
            <person name="Verbag S."/>
            <person name="Pitt A."/>
            <person name="Nakai R."/>
            <person name="Naganuma T."/>
            <person name="Lang E."/>
        </authorList>
    </citation>
    <scope>NUCLEOTIDE SEQUENCE [LARGE SCALE GENOMIC DNA]</scope>
    <source>
        <strain evidence="4 5">MWH-Nonnen-W8red</strain>
    </source>
</reference>
<dbReference type="PANTHER" id="PTHR38731:SF1">
    <property type="entry name" value="FECR PROTEIN DOMAIN-CONTAINING PROTEIN"/>
    <property type="match status" value="1"/>
</dbReference>
<evidence type="ECO:0000313" key="4">
    <source>
        <dbReference type="EMBL" id="APJ04434.1"/>
    </source>
</evidence>
<dbReference type="Proteomes" id="UP000184731">
    <property type="component" value="Chromosome"/>
</dbReference>
<dbReference type="InterPro" id="IPR006860">
    <property type="entry name" value="FecR"/>
</dbReference>
<keyword evidence="5" id="KW-1185">Reference proteome</keyword>
<feature type="domain" description="FecR protein" evidence="3">
    <location>
        <begin position="61"/>
        <end position="167"/>
    </location>
</feature>
<keyword evidence="2" id="KW-0732">Signal</keyword>
<gene>
    <name evidence="4" type="ORF">AXG55_11155</name>
</gene>
<evidence type="ECO:0000256" key="1">
    <source>
        <dbReference type="SAM" id="MobiDB-lite"/>
    </source>
</evidence>
<protein>
    <recommendedName>
        <fullName evidence="3">FecR protein domain-containing protein</fullName>
    </recommendedName>
</protein>
<feature type="signal peptide" evidence="2">
    <location>
        <begin position="1"/>
        <end position="25"/>
    </location>
</feature>
<evidence type="ECO:0000313" key="5">
    <source>
        <dbReference type="Proteomes" id="UP000184731"/>
    </source>
</evidence>
<feature type="region of interest" description="Disordered" evidence="1">
    <location>
        <begin position="213"/>
        <end position="283"/>
    </location>
</feature>
<dbReference type="Gene3D" id="2.60.120.1440">
    <property type="match status" value="1"/>
</dbReference>
<dbReference type="AlphaFoldDB" id="A0A1L4D2L4"/>
<sequence>MHNKKIFIKSLFSILLLMNFNSIYAEDDEVGKIENIIGEGEIFNGKETLPLKKEMLVHPSDTITTKEKALVKILFFDGADIILYEKSKIKIKEYKVNLDTEKKSLKSVFDDIKGKIRFFVKPDKTVNNDVKYKTSNAVMGVRGTGGFIVAPLDQATTQLVVTTGSVQLSNPAAPNIVQEVKENQWGKIEADKPPPPPEPVTPKLIEELHVELPENFDTPPPPPEEVVPDKPEVTPQETQPIVPPLIEGKSDSNIKEDSDEDEKDQNLNSKQPEEVKSDLKENKNNSFRFGPTVSFGVFNFFSIGIETQFFEFLELSANYGGISKFNLNNYPSISDKINNNRDNTPIQSTSASLQHFEVRAVIYPFRTSFFIGAALGNRHLDATINACEFTAGFGQFNSCVPLRAHLKIDTQYFAPQIGWQKIWESGFTLGTELGVQIPINSGNENYWTEILTNDSTQYNYIINSYAYQSFQNNIRDNVASYFRYKTLPFWNIIKIGWLF</sequence>